<accession>A0A7J8N715</accession>
<dbReference type="GO" id="GO:0005634">
    <property type="term" value="C:nucleus"/>
    <property type="evidence" value="ECO:0007669"/>
    <property type="project" value="UniProtKB-SubCell"/>
</dbReference>
<evidence type="ECO:0008006" key="9">
    <source>
        <dbReference type="Google" id="ProtNLM"/>
    </source>
</evidence>
<dbReference type="Gene3D" id="2.40.330.10">
    <property type="entry name" value="DNA-binding pseudobarrel domain"/>
    <property type="match status" value="1"/>
</dbReference>
<sequence length="197" mass="22741">MVFSKSLTGTEIKKRLSIPSNIRPSLPSFNRSHAVRIKLMYGTEIWPIVCTIRKKGYKKPVFSGPLWRNFVISKKLRIGDRIRMYKVHDGCSDCRLEVGKPTATSNRELAMGASANESLVEHHTYNGKRKRRSKEEEEKEKHSRVVQQQHEVMNRGDGGGASFTKNSSGDENGNEKNCEKRRKNKKRKQRREAEQRQ</sequence>
<dbReference type="InterPro" id="IPR003340">
    <property type="entry name" value="B3_DNA-bd"/>
</dbReference>
<gene>
    <name evidence="7" type="ORF">Golob_003007</name>
</gene>
<reference evidence="7 8" key="1">
    <citation type="journal article" date="2019" name="Genome Biol. Evol.">
        <title>Insights into the evolution of the New World diploid cottons (Gossypium, subgenus Houzingenia) based on genome sequencing.</title>
        <authorList>
            <person name="Grover C.E."/>
            <person name="Arick M.A. 2nd"/>
            <person name="Thrash A."/>
            <person name="Conover J.L."/>
            <person name="Sanders W.S."/>
            <person name="Peterson D.G."/>
            <person name="Frelichowski J.E."/>
            <person name="Scheffler J.A."/>
            <person name="Scheffler B.E."/>
            <person name="Wendel J.F."/>
        </authorList>
    </citation>
    <scope>NUCLEOTIDE SEQUENCE [LARGE SCALE GENOMIC DNA]</scope>
    <source>
        <strain evidence="7">157</strain>
        <tissue evidence="7">Leaf</tissue>
    </source>
</reference>
<evidence type="ECO:0000256" key="5">
    <source>
        <dbReference type="ARBA" id="ARBA00023242"/>
    </source>
</evidence>
<comment type="caution">
    <text evidence="7">The sequence shown here is derived from an EMBL/GenBank/DDBJ whole genome shotgun (WGS) entry which is preliminary data.</text>
</comment>
<dbReference type="Proteomes" id="UP000593572">
    <property type="component" value="Unassembled WGS sequence"/>
</dbReference>
<dbReference type="InterPro" id="IPR015300">
    <property type="entry name" value="DNA-bd_pseudobarrel_sf"/>
</dbReference>
<evidence type="ECO:0000256" key="6">
    <source>
        <dbReference type="SAM" id="MobiDB-lite"/>
    </source>
</evidence>
<dbReference type="GO" id="GO:0003677">
    <property type="term" value="F:DNA binding"/>
    <property type="evidence" value="ECO:0007669"/>
    <property type="project" value="UniProtKB-KW"/>
</dbReference>
<evidence type="ECO:0000256" key="2">
    <source>
        <dbReference type="ARBA" id="ARBA00023015"/>
    </source>
</evidence>
<keyword evidence="4" id="KW-0804">Transcription</keyword>
<comment type="subcellular location">
    <subcellularLocation>
        <location evidence="1">Nucleus</location>
    </subcellularLocation>
</comment>
<name>A0A7J8N715_9ROSI</name>
<organism evidence="7 8">
    <name type="scientific">Gossypium lobatum</name>
    <dbReference type="NCBI Taxonomy" id="34289"/>
    <lineage>
        <taxon>Eukaryota</taxon>
        <taxon>Viridiplantae</taxon>
        <taxon>Streptophyta</taxon>
        <taxon>Embryophyta</taxon>
        <taxon>Tracheophyta</taxon>
        <taxon>Spermatophyta</taxon>
        <taxon>Magnoliopsida</taxon>
        <taxon>eudicotyledons</taxon>
        <taxon>Gunneridae</taxon>
        <taxon>Pentapetalae</taxon>
        <taxon>rosids</taxon>
        <taxon>malvids</taxon>
        <taxon>Malvales</taxon>
        <taxon>Malvaceae</taxon>
        <taxon>Malvoideae</taxon>
        <taxon>Gossypium</taxon>
    </lineage>
</organism>
<protein>
    <recommendedName>
        <fullName evidence="9">TF-B3 domain-containing protein</fullName>
    </recommendedName>
</protein>
<dbReference type="SUPFAM" id="SSF101936">
    <property type="entry name" value="DNA-binding pseudobarrel domain"/>
    <property type="match status" value="1"/>
</dbReference>
<evidence type="ECO:0000256" key="4">
    <source>
        <dbReference type="ARBA" id="ARBA00023163"/>
    </source>
</evidence>
<keyword evidence="3" id="KW-0238">DNA-binding</keyword>
<evidence type="ECO:0000256" key="3">
    <source>
        <dbReference type="ARBA" id="ARBA00023125"/>
    </source>
</evidence>
<dbReference type="CDD" id="cd10017">
    <property type="entry name" value="B3_DNA"/>
    <property type="match status" value="1"/>
</dbReference>
<dbReference type="EMBL" id="JABEZX010000012">
    <property type="protein sequence ID" value="MBA0572683.1"/>
    <property type="molecule type" value="Genomic_DNA"/>
</dbReference>
<feature type="compositionally biased region" description="Basic and acidic residues" evidence="6">
    <location>
        <begin position="133"/>
        <end position="143"/>
    </location>
</feature>
<proteinExistence type="predicted"/>
<evidence type="ECO:0000313" key="7">
    <source>
        <dbReference type="EMBL" id="MBA0572683.1"/>
    </source>
</evidence>
<keyword evidence="2" id="KW-0805">Transcription regulation</keyword>
<dbReference type="AlphaFoldDB" id="A0A7J8N715"/>
<feature type="region of interest" description="Disordered" evidence="6">
    <location>
        <begin position="112"/>
        <end position="197"/>
    </location>
</feature>
<keyword evidence="8" id="KW-1185">Reference proteome</keyword>
<evidence type="ECO:0000313" key="8">
    <source>
        <dbReference type="Proteomes" id="UP000593572"/>
    </source>
</evidence>
<feature type="compositionally biased region" description="Basic residues" evidence="6">
    <location>
        <begin position="179"/>
        <end position="190"/>
    </location>
</feature>
<keyword evidence="5" id="KW-0539">Nucleus</keyword>
<evidence type="ECO:0000256" key="1">
    <source>
        <dbReference type="ARBA" id="ARBA00004123"/>
    </source>
</evidence>